<dbReference type="EMBL" id="JALKFT010000007">
    <property type="protein sequence ID" value="MCK9875919.1"/>
    <property type="molecule type" value="Genomic_DNA"/>
</dbReference>
<dbReference type="RefSeq" id="WP_248824304.1">
    <property type="nucleotide sequence ID" value="NZ_JALKFT010000007.1"/>
</dbReference>
<evidence type="ECO:0000313" key="2">
    <source>
        <dbReference type="Proteomes" id="UP001201873"/>
    </source>
</evidence>
<keyword evidence="2" id="KW-1185">Reference proteome</keyword>
<gene>
    <name evidence="1" type="ORF">MXD59_09050</name>
</gene>
<sequence>MAQFVVRPDSHREFPGPHNTFCLLTQADRAADFAVATSERYREVVHRTIEADQSLADALRAPGMPAEADVFVVCPDRFLVSPEPDEIGPGRRLAAMPCGSTPVTDAHIAYFLDVVQRTDSGALEARADRLFEALGDADEVLLADHAGHASARLCISGDYEWNQQAGVLGPGEQQIAPSGEASAAPTGLYRFDASSRLALRGSIALRGAPIVHRGDDPAVLREQAELFADLDVLRDATIVLDLADGAVTDVRAIDPAGQRAVDALGKLYAADESYRIVWEFGIGLNPELVQQPGNCGLNEMFGGADGTVHLGFGLTPTTRYALTFTCANTVITDAATGARIAGPEAPVCAAPAPGSTPVRRLNRRRTPTCGC</sequence>
<dbReference type="Proteomes" id="UP001201873">
    <property type="component" value="Unassembled WGS sequence"/>
</dbReference>
<comment type="caution">
    <text evidence="1">The sequence shown here is derived from an EMBL/GenBank/DDBJ whole genome shotgun (WGS) entry which is preliminary data.</text>
</comment>
<organism evidence="1 2">
    <name type="scientific">Frankia umida</name>
    <dbReference type="NCBI Taxonomy" id="573489"/>
    <lineage>
        <taxon>Bacteria</taxon>
        <taxon>Bacillati</taxon>
        <taxon>Actinomycetota</taxon>
        <taxon>Actinomycetes</taxon>
        <taxon>Frankiales</taxon>
        <taxon>Frankiaceae</taxon>
        <taxon>Frankia</taxon>
    </lineage>
</organism>
<evidence type="ECO:0000313" key="1">
    <source>
        <dbReference type="EMBL" id="MCK9875919.1"/>
    </source>
</evidence>
<accession>A0ABT0JX70</accession>
<name>A0ABT0JX70_9ACTN</name>
<protein>
    <submittedName>
        <fullName evidence="1">Uncharacterized protein</fullName>
    </submittedName>
</protein>
<proteinExistence type="predicted"/>
<reference evidence="1 2" key="1">
    <citation type="submission" date="2022-04" db="EMBL/GenBank/DDBJ databases">
        <title>Genome diversity in the genus Frankia.</title>
        <authorList>
            <person name="Carlos-Shanley C."/>
            <person name="Hahn D."/>
        </authorList>
    </citation>
    <scope>NUCLEOTIDE SEQUENCE [LARGE SCALE GENOMIC DNA]</scope>
    <source>
        <strain evidence="1 2">Ag45/Mut15</strain>
    </source>
</reference>